<dbReference type="EC" id="2.7.1.33" evidence="7"/>
<keyword evidence="12" id="KW-0067">ATP-binding</keyword>
<comment type="subunit">
    <text evidence="6">Homodimer.</text>
</comment>
<evidence type="ECO:0000256" key="7">
    <source>
        <dbReference type="ARBA" id="ARBA00012102"/>
    </source>
</evidence>
<dbReference type="Proteomes" id="UP001234343">
    <property type="component" value="Unassembled WGS sequence"/>
</dbReference>
<evidence type="ECO:0000256" key="11">
    <source>
        <dbReference type="ARBA" id="ARBA00022777"/>
    </source>
</evidence>
<dbReference type="EMBL" id="JAUCBP010000010">
    <property type="protein sequence ID" value="MDM7861418.1"/>
    <property type="molecule type" value="Genomic_DNA"/>
</dbReference>
<proteinExistence type="inferred from homology"/>
<comment type="catalytic activity">
    <reaction evidence="1">
        <text>(R)-pantothenate + ATP = (R)-4'-phosphopantothenate + ADP + H(+)</text>
        <dbReference type="Rhea" id="RHEA:16373"/>
        <dbReference type="ChEBI" id="CHEBI:10986"/>
        <dbReference type="ChEBI" id="CHEBI:15378"/>
        <dbReference type="ChEBI" id="CHEBI:29032"/>
        <dbReference type="ChEBI" id="CHEBI:30616"/>
        <dbReference type="ChEBI" id="CHEBI:456216"/>
        <dbReference type="EC" id="2.7.1.33"/>
    </reaction>
</comment>
<dbReference type="SUPFAM" id="SSF53067">
    <property type="entry name" value="Actin-like ATPase domain"/>
    <property type="match status" value="2"/>
</dbReference>
<dbReference type="NCBIfam" id="TIGR00671">
    <property type="entry name" value="baf"/>
    <property type="match status" value="1"/>
</dbReference>
<dbReference type="PANTHER" id="PTHR34265:SF1">
    <property type="entry name" value="TYPE III PANTOTHENATE KINASE"/>
    <property type="match status" value="1"/>
</dbReference>
<keyword evidence="14" id="KW-0173">Coenzyme A biosynthesis</keyword>
<keyword evidence="8" id="KW-0963">Cytoplasm</keyword>
<accession>A0ABT7SYZ7</accession>
<protein>
    <recommendedName>
        <fullName evidence="16">Type III pantothenate kinase</fullName>
        <ecNumber evidence="7">2.7.1.33</ecNumber>
    </recommendedName>
</protein>
<comment type="pathway">
    <text evidence="5">Cofactor biosynthesis; coenzyme A biosynthesis; CoA from (R)-pantothenate: step 1/5.</text>
</comment>
<evidence type="ECO:0000256" key="2">
    <source>
        <dbReference type="ARBA" id="ARBA00001958"/>
    </source>
</evidence>
<dbReference type="InterPro" id="IPR043129">
    <property type="entry name" value="ATPase_NBD"/>
</dbReference>
<evidence type="ECO:0000256" key="14">
    <source>
        <dbReference type="ARBA" id="ARBA00022993"/>
    </source>
</evidence>
<dbReference type="RefSeq" id="WP_289365910.1">
    <property type="nucleotide sequence ID" value="NZ_JAUCBP010000010.1"/>
</dbReference>
<evidence type="ECO:0000256" key="1">
    <source>
        <dbReference type="ARBA" id="ARBA00001206"/>
    </source>
</evidence>
<organism evidence="17 18">
    <name type="scientific">Alteromonas arenosi</name>
    <dbReference type="NCBI Taxonomy" id="3055817"/>
    <lineage>
        <taxon>Bacteria</taxon>
        <taxon>Pseudomonadati</taxon>
        <taxon>Pseudomonadota</taxon>
        <taxon>Gammaproteobacteria</taxon>
        <taxon>Alteromonadales</taxon>
        <taxon>Alteromonadaceae</taxon>
        <taxon>Alteromonas/Salinimonas group</taxon>
        <taxon>Alteromonas</taxon>
    </lineage>
</organism>
<evidence type="ECO:0000256" key="3">
    <source>
        <dbReference type="ARBA" id="ARBA00001972"/>
    </source>
</evidence>
<name>A0ABT7SYZ7_9ALTE</name>
<keyword evidence="10" id="KW-0547">Nucleotide-binding</keyword>
<comment type="similarity">
    <text evidence="15">Belongs to the type III pantothenate kinase family.</text>
</comment>
<reference evidence="17 18" key="1">
    <citation type="submission" date="2023-06" db="EMBL/GenBank/DDBJ databases">
        <title>Alteromonas sp. ASW11-36 isolated from intertidal sand.</title>
        <authorList>
            <person name="Li Y."/>
        </authorList>
    </citation>
    <scope>NUCLEOTIDE SEQUENCE [LARGE SCALE GENOMIC DNA]</scope>
    <source>
        <strain evidence="17 18">ASW11-36</strain>
    </source>
</reference>
<evidence type="ECO:0000256" key="9">
    <source>
        <dbReference type="ARBA" id="ARBA00022679"/>
    </source>
</evidence>
<gene>
    <name evidence="17" type="ORF">QTP81_12500</name>
</gene>
<evidence type="ECO:0000313" key="18">
    <source>
        <dbReference type="Proteomes" id="UP001234343"/>
    </source>
</evidence>
<keyword evidence="13" id="KW-0630">Potassium</keyword>
<comment type="cofactor">
    <cofactor evidence="2">
        <name>K(+)</name>
        <dbReference type="ChEBI" id="CHEBI:29103"/>
    </cofactor>
</comment>
<keyword evidence="18" id="KW-1185">Reference proteome</keyword>
<keyword evidence="9 17" id="KW-0808">Transferase</keyword>
<evidence type="ECO:0000256" key="16">
    <source>
        <dbReference type="ARBA" id="ARBA00040883"/>
    </source>
</evidence>
<comment type="cofactor">
    <cofactor evidence="3">
        <name>NH4(+)</name>
        <dbReference type="ChEBI" id="CHEBI:28938"/>
    </cofactor>
</comment>
<sequence length="269" mass="29391">MAHRCSLIDVGNSTLKAVTLEVTAIEEAVAVISPIRAYEDIEQWLGAQNNDGHHHKVWFASVRDDPENQRIHDFLHQHGMLCEQVNTSEEAFGIKNSYAQVSKMGVDRWLALLGAELLSDGDCLVADAGTALTVDALIDKQHVGGWISPGLQLAKDAVTGNTRRVFQDPQAYQQLAFGNDTEQCLALGCMAQLYGTLMVATQVMQQQQTDFTLIISGGDAPLIKSISNKLPLPQSFIYTPNIVILGLLRFALADHPLKSVQKTAQSLVI</sequence>
<comment type="subcellular location">
    <subcellularLocation>
        <location evidence="4">Cytoplasm</location>
    </subcellularLocation>
</comment>
<dbReference type="PANTHER" id="PTHR34265">
    <property type="entry name" value="TYPE III PANTOTHENATE KINASE"/>
    <property type="match status" value="1"/>
</dbReference>
<evidence type="ECO:0000256" key="12">
    <source>
        <dbReference type="ARBA" id="ARBA00022840"/>
    </source>
</evidence>
<comment type="caution">
    <text evidence="17">The sequence shown here is derived from an EMBL/GenBank/DDBJ whole genome shotgun (WGS) entry which is preliminary data.</text>
</comment>
<evidence type="ECO:0000313" key="17">
    <source>
        <dbReference type="EMBL" id="MDM7861418.1"/>
    </source>
</evidence>
<dbReference type="InterPro" id="IPR004619">
    <property type="entry name" value="Type_III_PanK"/>
</dbReference>
<keyword evidence="11 17" id="KW-0418">Kinase</keyword>
<dbReference type="Pfam" id="PF03309">
    <property type="entry name" value="Pan_kinase"/>
    <property type="match status" value="1"/>
</dbReference>
<dbReference type="Gene3D" id="3.30.420.40">
    <property type="match status" value="2"/>
</dbReference>
<evidence type="ECO:0000256" key="6">
    <source>
        <dbReference type="ARBA" id="ARBA00011738"/>
    </source>
</evidence>
<dbReference type="GO" id="GO:0004594">
    <property type="term" value="F:pantothenate kinase activity"/>
    <property type="evidence" value="ECO:0007669"/>
    <property type="project" value="UniProtKB-EC"/>
</dbReference>
<evidence type="ECO:0000256" key="4">
    <source>
        <dbReference type="ARBA" id="ARBA00004496"/>
    </source>
</evidence>
<evidence type="ECO:0000256" key="15">
    <source>
        <dbReference type="ARBA" id="ARBA00038036"/>
    </source>
</evidence>
<evidence type="ECO:0000256" key="13">
    <source>
        <dbReference type="ARBA" id="ARBA00022958"/>
    </source>
</evidence>
<dbReference type="CDD" id="cd24015">
    <property type="entry name" value="ASKHA_NBD_PanK-III"/>
    <property type="match status" value="1"/>
</dbReference>
<evidence type="ECO:0000256" key="10">
    <source>
        <dbReference type="ARBA" id="ARBA00022741"/>
    </source>
</evidence>
<evidence type="ECO:0000256" key="8">
    <source>
        <dbReference type="ARBA" id="ARBA00022490"/>
    </source>
</evidence>
<evidence type="ECO:0000256" key="5">
    <source>
        <dbReference type="ARBA" id="ARBA00005225"/>
    </source>
</evidence>